<feature type="transmembrane region" description="Helical" evidence="1">
    <location>
        <begin position="305"/>
        <end position="331"/>
    </location>
</feature>
<feature type="transmembrane region" description="Helical" evidence="1">
    <location>
        <begin position="65"/>
        <end position="85"/>
    </location>
</feature>
<dbReference type="RefSeq" id="XP_045268730.1">
    <property type="nucleotide sequence ID" value="XM_045412724.1"/>
</dbReference>
<dbReference type="GeneID" id="69019975"/>
<evidence type="ECO:0000313" key="2">
    <source>
        <dbReference type="EMBL" id="KAF3809571.1"/>
    </source>
</evidence>
<name>A0A8H4FPI1_COLGL</name>
<protein>
    <submittedName>
        <fullName evidence="2">Uncharacterized protein</fullName>
    </submittedName>
</protein>
<reference evidence="2" key="2">
    <citation type="submission" date="2020-03" db="EMBL/GenBank/DDBJ databases">
        <authorList>
            <person name="Fu F.-F."/>
            <person name="Chen J."/>
        </authorList>
    </citation>
    <scope>NUCLEOTIDE SEQUENCE</scope>
    <source>
        <strain evidence="2">Lc1</strain>
    </source>
</reference>
<accession>A0A8H4FPI1</accession>
<dbReference type="Proteomes" id="UP000613401">
    <property type="component" value="Unassembled WGS sequence"/>
</dbReference>
<feature type="transmembrane region" description="Helical" evidence="1">
    <location>
        <begin position="443"/>
        <end position="463"/>
    </location>
</feature>
<sequence>SSETGNVIDIHAPVDGWVGTSNDRGSIEILWDCCFTVLLCCWVATHPNASSPSDRGYHHFIDKFHLAMLGLLGPDFLFLTAVGQLSNARRSVKLFNRDAEMCNRVTWTYRHAFYVDMGGLFLRSPDFQEGFPITAEELYYLVKHGHVDFPDMESMKVAKIDTADTLSRVLTVLQVIWFGVGQISRIHKGLPMTTLELTALSFVSVTIFTSVCWYWKPSVSQPKYIDTKNGKLVKEIRAKARSETHPNLPVDDNDWYRTPIHFVSGNPWLFGAHIAYYYRFLYLMRLKLLSRRMKKRLWDRVPPDIWFPAHPIFLPLVFLVLGFFGASFLLAWNFYFPTRSEQLSWRIFASYHAFFILQGGLYYMVDVYKWHQRHNAKYATSSQQPNDHELSALPTTRNDLETAVPQTPPRLKQRIYNRLHRWATAWRNLSVEDDPDMAIPLRVSVPMSVLLFLYVAGRFFVYIEDFYSLRRQPSGVYLTVNRFMPFSG</sequence>
<feature type="non-terminal residue" evidence="2">
    <location>
        <position position="488"/>
    </location>
</feature>
<dbReference type="AlphaFoldDB" id="A0A8H4FPI1"/>
<keyword evidence="1" id="KW-0472">Membrane</keyword>
<organism evidence="2 3">
    <name type="scientific">Colletotrichum gloeosporioides</name>
    <name type="common">Anthracnose fungus</name>
    <name type="synonym">Glomerella cingulata</name>
    <dbReference type="NCBI Taxonomy" id="474922"/>
    <lineage>
        <taxon>Eukaryota</taxon>
        <taxon>Fungi</taxon>
        <taxon>Dikarya</taxon>
        <taxon>Ascomycota</taxon>
        <taxon>Pezizomycotina</taxon>
        <taxon>Sordariomycetes</taxon>
        <taxon>Hypocreomycetidae</taxon>
        <taxon>Glomerellales</taxon>
        <taxon>Glomerellaceae</taxon>
        <taxon>Colletotrichum</taxon>
        <taxon>Colletotrichum gloeosporioides species complex</taxon>
    </lineage>
</organism>
<evidence type="ECO:0000313" key="3">
    <source>
        <dbReference type="Proteomes" id="UP000613401"/>
    </source>
</evidence>
<feature type="transmembrane region" description="Helical" evidence="1">
    <location>
        <begin position="343"/>
        <end position="365"/>
    </location>
</feature>
<keyword evidence="3" id="KW-1185">Reference proteome</keyword>
<dbReference type="EMBL" id="WVTB01000016">
    <property type="protein sequence ID" value="KAF3809571.1"/>
    <property type="molecule type" value="Genomic_DNA"/>
</dbReference>
<dbReference type="PANTHER" id="PTHR35043:SF8">
    <property type="entry name" value="DUF4220 DOMAIN-CONTAINING PROTEIN"/>
    <property type="match status" value="1"/>
</dbReference>
<comment type="caution">
    <text evidence="2">The sequence shown here is derived from an EMBL/GenBank/DDBJ whole genome shotgun (WGS) entry which is preliminary data.</text>
</comment>
<proteinExistence type="predicted"/>
<reference evidence="2" key="1">
    <citation type="journal article" date="2020" name="Phytopathology">
        <title>Genome sequence and comparative analysis of Colletotrichum gloeosporioides isolated from Liriodendron leaves.</title>
        <authorList>
            <person name="Fu F.F."/>
            <person name="Hao Z."/>
            <person name="Wang P."/>
            <person name="Lu Y."/>
            <person name="Xue L.J."/>
            <person name="Wei G."/>
            <person name="Tian Y."/>
            <person name="Baishi H."/>
            <person name="Xu H."/>
            <person name="Shi J."/>
            <person name="Cheng T."/>
            <person name="Wang G."/>
            <person name="Yi Y."/>
            <person name="Chen J."/>
        </authorList>
    </citation>
    <scope>NUCLEOTIDE SEQUENCE</scope>
    <source>
        <strain evidence="2">Lc1</strain>
    </source>
</reference>
<gene>
    <name evidence="2" type="ORF">GCG54_00012857</name>
</gene>
<dbReference type="PANTHER" id="PTHR35043">
    <property type="entry name" value="TRANSCRIPTION FACTOR DOMAIN-CONTAINING PROTEIN"/>
    <property type="match status" value="1"/>
</dbReference>
<feature type="transmembrane region" description="Helical" evidence="1">
    <location>
        <begin position="195"/>
        <end position="216"/>
    </location>
</feature>
<keyword evidence="1" id="KW-0812">Transmembrane</keyword>
<keyword evidence="1" id="KW-1133">Transmembrane helix</keyword>
<feature type="transmembrane region" description="Helical" evidence="1">
    <location>
        <begin position="267"/>
        <end position="284"/>
    </location>
</feature>
<evidence type="ECO:0000256" key="1">
    <source>
        <dbReference type="SAM" id="Phobius"/>
    </source>
</evidence>